<sequence length="130" mass="14537">MPNVSLSGDLSAQGELGGEGNKGDDQQVNENVDVEEIVDKETLECLIDLDSVLIDDWESDAEDVEKEFEQDDEVVNYSTNEGVEFDTSFIDQINQLARDNEEGDIIEVIEKENDPTEKTDYLSVNLSNMT</sequence>
<organism evidence="1 2">
    <name type="scientific">Smallanthus sonchifolius</name>
    <dbReference type="NCBI Taxonomy" id="185202"/>
    <lineage>
        <taxon>Eukaryota</taxon>
        <taxon>Viridiplantae</taxon>
        <taxon>Streptophyta</taxon>
        <taxon>Embryophyta</taxon>
        <taxon>Tracheophyta</taxon>
        <taxon>Spermatophyta</taxon>
        <taxon>Magnoliopsida</taxon>
        <taxon>eudicotyledons</taxon>
        <taxon>Gunneridae</taxon>
        <taxon>Pentapetalae</taxon>
        <taxon>asterids</taxon>
        <taxon>campanulids</taxon>
        <taxon>Asterales</taxon>
        <taxon>Asteraceae</taxon>
        <taxon>Asteroideae</taxon>
        <taxon>Heliantheae alliance</taxon>
        <taxon>Millerieae</taxon>
        <taxon>Smallanthus</taxon>
    </lineage>
</organism>
<dbReference type="Proteomes" id="UP001056120">
    <property type="component" value="Linkage Group LG09"/>
</dbReference>
<gene>
    <name evidence="1" type="ORF">L1987_27508</name>
</gene>
<reference evidence="1 2" key="2">
    <citation type="journal article" date="2022" name="Mol. Ecol. Resour.">
        <title>The genomes of chicory, endive, great burdock and yacon provide insights into Asteraceae paleo-polyploidization history and plant inulin production.</title>
        <authorList>
            <person name="Fan W."/>
            <person name="Wang S."/>
            <person name="Wang H."/>
            <person name="Wang A."/>
            <person name="Jiang F."/>
            <person name="Liu H."/>
            <person name="Zhao H."/>
            <person name="Xu D."/>
            <person name="Zhang Y."/>
        </authorList>
    </citation>
    <scope>NUCLEOTIDE SEQUENCE [LARGE SCALE GENOMIC DNA]</scope>
    <source>
        <strain evidence="2">cv. Yunnan</strain>
        <tissue evidence="1">Leaves</tissue>
    </source>
</reference>
<name>A0ACB9IBE7_9ASTR</name>
<accession>A0ACB9IBE7</accession>
<evidence type="ECO:0000313" key="2">
    <source>
        <dbReference type="Proteomes" id="UP001056120"/>
    </source>
</evidence>
<reference evidence="2" key="1">
    <citation type="journal article" date="2022" name="Mol. Ecol. Resour.">
        <title>The genomes of chicory, endive, great burdock and yacon provide insights into Asteraceae palaeo-polyploidization history and plant inulin production.</title>
        <authorList>
            <person name="Fan W."/>
            <person name="Wang S."/>
            <person name="Wang H."/>
            <person name="Wang A."/>
            <person name="Jiang F."/>
            <person name="Liu H."/>
            <person name="Zhao H."/>
            <person name="Xu D."/>
            <person name="Zhang Y."/>
        </authorList>
    </citation>
    <scope>NUCLEOTIDE SEQUENCE [LARGE SCALE GENOMIC DNA]</scope>
    <source>
        <strain evidence="2">cv. Yunnan</strain>
    </source>
</reference>
<protein>
    <submittedName>
        <fullName evidence="1">Uncharacterized protein</fullName>
    </submittedName>
</protein>
<comment type="caution">
    <text evidence="1">The sequence shown here is derived from an EMBL/GenBank/DDBJ whole genome shotgun (WGS) entry which is preliminary data.</text>
</comment>
<evidence type="ECO:0000313" key="1">
    <source>
        <dbReference type="EMBL" id="KAI3805279.1"/>
    </source>
</evidence>
<keyword evidence="2" id="KW-1185">Reference proteome</keyword>
<proteinExistence type="predicted"/>
<dbReference type="EMBL" id="CM042026">
    <property type="protein sequence ID" value="KAI3805279.1"/>
    <property type="molecule type" value="Genomic_DNA"/>
</dbReference>